<keyword evidence="2 4" id="KW-0808">Transferase</keyword>
<dbReference type="Proteomes" id="UP000033740">
    <property type="component" value="Unassembled WGS sequence"/>
</dbReference>
<sequence>MSDVTRVLVVCDLIAPGGGPAGYTWNLRQALTALAPPDLDVRFSGIVTVRRNRATGERPARRGRRRSNPRAALGRLRHRVGVALKGGIPDPLRGEIAAADLVILQGYQDARRAGLARRSGAAVWYMPHSPTIAADEHAAMHPHESGIRRALIRRRMIRVEGELFRAADALVFPTPNAETAYVEAFGEILAGTPVHHILSGVPKPRRPPGEHGAAASSDEDPGILFVGRYVADKGYDRFLAAAEALHAENPALRFSTLGAGPSRRSSPAVRDLGWRDDPVPVIAAAQMLVVPNRVAYFDLLPLEAAALGRGLVFTAVGGGIDQHRLLSDSVLCAPDDVAGGIRRALSRLAEDPDWGAGNVPAYERTLTAEAMAERWIAQVREWREGAGSAGPTALWVVPVAEIGGVARHVLDATRVGIPGWTVTVLCPEGPLATRLREQGTTVITGAFGPAAGAVASGRTLLAAVRRVRPAVVHSHLAFADIVVAGTPLPRGVRRITTEHGIAGEDGVYHRSSMQARGMALVHRIRLRRFDAVIAVAEATRTAMRAKWHARGPIAVIPNGVEVSAPAALRKQGGAPRILTLSRLAPEKRIDALIDAFAALQAEQPGATLTVAGEGPLRAELEAQAARLGVVVAFPGFVDPESAMAEADVIAQLSVWENCSYTLLDAVAHGLGVVASAAGGNGEIVGAERLVDPDDIPAVAAALLDAPRVPYDRLNSTDEMTAAVARIYRGVVGNEGNAEAVQRATTSTGKGESAC</sequence>
<dbReference type="STRING" id="582680.RS86_03269"/>
<comment type="caution">
    <text evidence="4">The sequence shown here is derived from an EMBL/GenBank/DDBJ whole genome shotgun (WGS) entry which is preliminary data.</text>
</comment>
<dbReference type="CDD" id="cd03801">
    <property type="entry name" value="GT4_PimA-like"/>
    <property type="match status" value="1"/>
</dbReference>
<feature type="domain" description="Glycosyltransferase subfamily 4-like N-terminal" evidence="3">
    <location>
        <begin position="402"/>
        <end position="562"/>
    </location>
</feature>
<dbReference type="EC" id="2.4.1.11" evidence="4"/>
<name>A0A0F0LDC9_9MICO</name>
<keyword evidence="5" id="KW-1185">Reference proteome</keyword>
<dbReference type="InterPro" id="IPR028098">
    <property type="entry name" value="Glyco_trans_4-like_N"/>
</dbReference>
<evidence type="ECO:0000259" key="3">
    <source>
        <dbReference type="Pfam" id="PF13439"/>
    </source>
</evidence>
<dbReference type="Pfam" id="PF13692">
    <property type="entry name" value="Glyco_trans_1_4"/>
    <property type="match status" value="2"/>
</dbReference>
<gene>
    <name evidence="4" type="ORF">RS86_03269</name>
</gene>
<reference evidence="4 5" key="1">
    <citation type="submission" date="2015-02" db="EMBL/GenBank/DDBJ databases">
        <title>Draft genome sequences of ten Microbacterium spp. with emphasis on heavy metal contaminated environments.</title>
        <authorList>
            <person name="Corretto E."/>
        </authorList>
    </citation>
    <scope>NUCLEOTIDE SEQUENCE [LARGE SCALE GENOMIC DNA]</scope>
    <source>
        <strain evidence="4 5">ARN176</strain>
    </source>
</reference>
<evidence type="ECO:0000313" key="4">
    <source>
        <dbReference type="EMBL" id="KJL31153.1"/>
    </source>
</evidence>
<keyword evidence="1 4" id="KW-0328">Glycosyltransferase</keyword>
<dbReference type="PATRIC" id="fig|582680.6.peg.3351"/>
<dbReference type="PANTHER" id="PTHR12526:SF510">
    <property type="entry name" value="D-INOSITOL 3-PHOSPHATE GLYCOSYLTRANSFERASE"/>
    <property type="match status" value="1"/>
</dbReference>
<organism evidence="4 5">
    <name type="scientific">Microbacterium azadirachtae</name>
    <dbReference type="NCBI Taxonomy" id="582680"/>
    <lineage>
        <taxon>Bacteria</taxon>
        <taxon>Bacillati</taxon>
        <taxon>Actinomycetota</taxon>
        <taxon>Actinomycetes</taxon>
        <taxon>Micrococcales</taxon>
        <taxon>Microbacteriaceae</taxon>
        <taxon>Microbacterium</taxon>
    </lineage>
</organism>
<protein>
    <submittedName>
        <fullName evidence="4">Glycogen synthase</fullName>
        <ecNumber evidence="4">2.4.1.11</ecNumber>
    </submittedName>
</protein>
<evidence type="ECO:0000256" key="1">
    <source>
        <dbReference type="ARBA" id="ARBA00022676"/>
    </source>
</evidence>
<dbReference type="SUPFAM" id="SSF53756">
    <property type="entry name" value="UDP-Glycosyltransferase/glycogen phosphorylase"/>
    <property type="match status" value="2"/>
</dbReference>
<accession>A0A0F0LDC9</accession>
<proteinExistence type="predicted"/>
<dbReference type="AlphaFoldDB" id="A0A0F0LDC9"/>
<evidence type="ECO:0000256" key="2">
    <source>
        <dbReference type="ARBA" id="ARBA00022679"/>
    </source>
</evidence>
<dbReference type="RefSeq" id="WP_082076843.1">
    <property type="nucleotide sequence ID" value="NZ_JYIX01000039.1"/>
</dbReference>
<dbReference type="Pfam" id="PF13439">
    <property type="entry name" value="Glyco_transf_4"/>
    <property type="match status" value="1"/>
</dbReference>
<dbReference type="GO" id="GO:0004373">
    <property type="term" value="F:alpha-1,4-glucan glucosyltransferase (UDP-glucose donor) activity"/>
    <property type="evidence" value="ECO:0007669"/>
    <property type="project" value="UniProtKB-EC"/>
</dbReference>
<evidence type="ECO:0000313" key="5">
    <source>
        <dbReference type="Proteomes" id="UP000033740"/>
    </source>
</evidence>
<dbReference type="PANTHER" id="PTHR12526">
    <property type="entry name" value="GLYCOSYLTRANSFERASE"/>
    <property type="match status" value="1"/>
</dbReference>
<dbReference type="Gene3D" id="3.40.50.2000">
    <property type="entry name" value="Glycogen Phosphorylase B"/>
    <property type="match status" value="3"/>
</dbReference>
<dbReference type="EMBL" id="JYIX01000039">
    <property type="protein sequence ID" value="KJL31153.1"/>
    <property type="molecule type" value="Genomic_DNA"/>
</dbReference>